<dbReference type="InterPro" id="IPR028082">
    <property type="entry name" value="Peripla_BP_I"/>
</dbReference>
<keyword evidence="3" id="KW-0732">Signal</keyword>
<comment type="subcellular location">
    <subcellularLocation>
        <location evidence="1">Cell envelope</location>
    </subcellularLocation>
</comment>
<evidence type="ECO:0000256" key="3">
    <source>
        <dbReference type="SAM" id="SignalP"/>
    </source>
</evidence>
<dbReference type="Pfam" id="PF13407">
    <property type="entry name" value="Peripla_BP_4"/>
    <property type="match status" value="1"/>
</dbReference>
<protein>
    <submittedName>
        <fullName evidence="5">Autoinducer 2 ABC transporter substrate-binding protein</fullName>
    </submittedName>
</protein>
<comment type="caution">
    <text evidence="5">The sequence shown here is derived from an EMBL/GenBank/DDBJ whole genome shotgun (WGS) entry which is preliminary data.</text>
</comment>
<dbReference type="PANTHER" id="PTHR30036">
    <property type="entry name" value="D-XYLOSE-BINDING PERIPLASMIC PROTEIN"/>
    <property type="match status" value="1"/>
</dbReference>
<reference evidence="5 6" key="1">
    <citation type="submission" date="2018-01" db="EMBL/GenBank/DDBJ databases">
        <title>Draft genome sequence of Sphaerisporangium sp. 7K107.</title>
        <authorList>
            <person name="Sahin N."/>
            <person name="Saygin H."/>
            <person name="Ay H."/>
        </authorList>
    </citation>
    <scope>NUCLEOTIDE SEQUENCE [LARGE SCALE GENOMIC DNA]</scope>
    <source>
        <strain evidence="5 6">7K107</strain>
    </source>
</reference>
<dbReference type="SUPFAM" id="SSF53822">
    <property type="entry name" value="Periplasmic binding protein-like I"/>
    <property type="match status" value="1"/>
</dbReference>
<evidence type="ECO:0000313" key="5">
    <source>
        <dbReference type="EMBL" id="PZG55541.1"/>
    </source>
</evidence>
<feature type="chain" id="PRO_5039728378" evidence="3">
    <location>
        <begin position="19"/>
        <end position="345"/>
    </location>
</feature>
<dbReference type="GO" id="GO:0030246">
    <property type="term" value="F:carbohydrate binding"/>
    <property type="evidence" value="ECO:0007669"/>
    <property type="project" value="TreeGrafter"/>
</dbReference>
<evidence type="ECO:0000256" key="2">
    <source>
        <dbReference type="ARBA" id="ARBA00007639"/>
    </source>
</evidence>
<evidence type="ECO:0000256" key="1">
    <source>
        <dbReference type="ARBA" id="ARBA00004196"/>
    </source>
</evidence>
<dbReference type="EMBL" id="POUA01000013">
    <property type="protein sequence ID" value="PZG55541.1"/>
    <property type="molecule type" value="Genomic_DNA"/>
</dbReference>
<accession>A0A2W2H4J5</accession>
<feature type="domain" description="Periplasmic binding protein" evidence="4">
    <location>
        <begin position="46"/>
        <end position="302"/>
    </location>
</feature>
<name>A0A2W2H4J5_9ACTN</name>
<dbReference type="RefSeq" id="WP_111165567.1">
    <property type="nucleotide sequence ID" value="NZ_POUA01000013.1"/>
</dbReference>
<dbReference type="CDD" id="cd20001">
    <property type="entry name" value="PBP1_LsrB_Quorum_Sensing-like"/>
    <property type="match status" value="1"/>
</dbReference>
<dbReference type="PROSITE" id="PS51257">
    <property type="entry name" value="PROKAR_LIPOPROTEIN"/>
    <property type="match status" value="1"/>
</dbReference>
<dbReference type="Gene3D" id="3.40.50.2300">
    <property type="match status" value="2"/>
</dbReference>
<dbReference type="InterPro" id="IPR050555">
    <property type="entry name" value="Bact_Solute-Bind_Prot2"/>
</dbReference>
<dbReference type="PANTHER" id="PTHR30036:SF7">
    <property type="entry name" value="ABC TRANSPORTER PERIPLASMIC-BINDING PROTEIN YPHF"/>
    <property type="match status" value="1"/>
</dbReference>
<proteinExistence type="inferred from homology"/>
<evidence type="ECO:0000259" key="4">
    <source>
        <dbReference type="Pfam" id="PF13407"/>
    </source>
</evidence>
<organism evidence="5 6">
    <name type="scientific">Spongiactinospora gelatinilytica</name>
    <dbReference type="NCBI Taxonomy" id="2666298"/>
    <lineage>
        <taxon>Bacteria</taxon>
        <taxon>Bacillati</taxon>
        <taxon>Actinomycetota</taxon>
        <taxon>Actinomycetes</taxon>
        <taxon>Streptosporangiales</taxon>
        <taxon>Streptosporangiaceae</taxon>
        <taxon>Spongiactinospora</taxon>
    </lineage>
</organism>
<comment type="similarity">
    <text evidence="2">Belongs to the bacterial solute-binding protein 2 family.</text>
</comment>
<evidence type="ECO:0000313" key="6">
    <source>
        <dbReference type="Proteomes" id="UP000248544"/>
    </source>
</evidence>
<gene>
    <name evidence="5" type="ORF">C1I98_03320</name>
</gene>
<dbReference type="InterPro" id="IPR025997">
    <property type="entry name" value="SBP_2_dom"/>
</dbReference>
<feature type="signal peptide" evidence="3">
    <location>
        <begin position="1"/>
        <end position="18"/>
    </location>
</feature>
<dbReference type="AlphaFoldDB" id="A0A2W2H4J5"/>
<dbReference type="GO" id="GO:0030288">
    <property type="term" value="C:outer membrane-bounded periplasmic space"/>
    <property type="evidence" value="ECO:0007669"/>
    <property type="project" value="TreeGrafter"/>
</dbReference>
<keyword evidence="6" id="KW-1185">Reference proteome</keyword>
<sequence>MRKISTLLVAVASASALAACGSSADLSSDGGNGGGNTAAPADLRFVTVVKLTGVGWFNRMETGVKEFATETGIDATQTGADDAGPEKQVKIIQDLIPQRPTAIAVVPNSPESLEGVLKRARDAGIKVVTHEASDQKNTDADIEAFDNTAYGAHMMDELAKCMGESGKYANFVGHLTAKTHMEWAAGAQARAQEKFKGVTRVADPIESQENTGVAYDRTKELLTRNPDIKGIIGSAATDVAGIGRAVQEAGLQDKVCVMGTSIPSVSEKYFADGSIDKIFFWDPAVAGKAMLKIARLLAEGKQVEEGTNLGLPGYESLKRFPGNATTFHGNAWIDVDKSNAAEYKF</sequence>
<dbReference type="Proteomes" id="UP000248544">
    <property type="component" value="Unassembled WGS sequence"/>
</dbReference>